<keyword evidence="3" id="KW-1003">Cell membrane</keyword>
<dbReference type="GO" id="GO:0015424">
    <property type="term" value="F:ABC-type amino acid transporter activity"/>
    <property type="evidence" value="ECO:0007669"/>
    <property type="project" value="InterPro"/>
</dbReference>
<evidence type="ECO:0000256" key="5">
    <source>
        <dbReference type="ARBA" id="ARBA00022840"/>
    </source>
</evidence>
<keyword evidence="4" id="KW-0547">Nucleotide-binding</keyword>
<proteinExistence type="predicted"/>
<dbReference type="SUPFAM" id="SSF52540">
    <property type="entry name" value="P-loop containing nucleoside triphosphate hydrolases"/>
    <property type="match status" value="1"/>
</dbReference>
<feature type="domain" description="ABC transporter" evidence="7">
    <location>
        <begin position="6"/>
        <end position="250"/>
    </location>
</feature>
<dbReference type="GO" id="GO:0005886">
    <property type="term" value="C:plasma membrane"/>
    <property type="evidence" value="ECO:0007669"/>
    <property type="project" value="UniProtKB-SubCell"/>
</dbReference>
<dbReference type="InterPro" id="IPR027417">
    <property type="entry name" value="P-loop_NTPase"/>
</dbReference>
<keyword evidence="2" id="KW-0813">Transport</keyword>
<dbReference type="Gene3D" id="3.40.50.300">
    <property type="entry name" value="P-loop containing nucleotide triphosphate hydrolases"/>
    <property type="match status" value="1"/>
</dbReference>
<dbReference type="AlphaFoldDB" id="A0A5N5DWY9"/>
<evidence type="ECO:0000256" key="6">
    <source>
        <dbReference type="ARBA" id="ARBA00023136"/>
    </source>
</evidence>
<dbReference type="PROSITE" id="PS00211">
    <property type="entry name" value="ABC_TRANSPORTER_1"/>
    <property type="match status" value="1"/>
</dbReference>
<dbReference type="InterPro" id="IPR003439">
    <property type="entry name" value="ABC_transporter-like_ATP-bd"/>
</dbReference>
<dbReference type="Proteomes" id="UP000325576">
    <property type="component" value="Unassembled WGS sequence"/>
</dbReference>
<evidence type="ECO:0000259" key="7">
    <source>
        <dbReference type="PROSITE" id="PS50893"/>
    </source>
</evidence>
<dbReference type="PANTHER" id="PTHR43166:SF35">
    <property type="entry name" value="L-CYSTINE IMPORT ATP-BINDING PROTEIN TCYN"/>
    <property type="match status" value="1"/>
</dbReference>
<dbReference type="PIRSF" id="PIRSF039085">
    <property type="entry name" value="ABC_ATPase_HisP"/>
    <property type="match status" value="1"/>
</dbReference>
<dbReference type="InterPro" id="IPR030679">
    <property type="entry name" value="ABC_ATPase_HisP-typ"/>
</dbReference>
<accession>A0A5N5DWY9</accession>
<evidence type="ECO:0000313" key="9">
    <source>
        <dbReference type="Proteomes" id="UP000325576"/>
    </source>
</evidence>
<dbReference type="PROSITE" id="PS50893">
    <property type="entry name" value="ABC_TRANSPORTER_2"/>
    <property type="match status" value="1"/>
</dbReference>
<keyword evidence="6" id="KW-0472">Membrane</keyword>
<organism evidence="8 9">
    <name type="scientific">Rhodococcus erythropolis</name>
    <name type="common">Arthrobacter picolinophilus</name>
    <dbReference type="NCBI Taxonomy" id="1833"/>
    <lineage>
        <taxon>Bacteria</taxon>
        <taxon>Bacillati</taxon>
        <taxon>Actinomycetota</taxon>
        <taxon>Actinomycetes</taxon>
        <taxon>Mycobacteriales</taxon>
        <taxon>Nocardiaceae</taxon>
        <taxon>Rhodococcus</taxon>
        <taxon>Rhodococcus erythropolis group</taxon>
    </lineage>
</organism>
<dbReference type="InterPro" id="IPR050086">
    <property type="entry name" value="MetN_ABC_transporter-like"/>
</dbReference>
<evidence type="ECO:0000313" key="8">
    <source>
        <dbReference type="EMBL" id="KAB2582130.1"/>
    </source>
</evidence>
<keyword evidence="5 8" id="KW-0067">ATP-binding</keyword>
<evidence type="ECO:0000256" key="3">
    <source>
        <dbReference type="ARBA" id="ARBA00022475"/>
    </source>
</evidence>
<sequence length="256" mass="28022">MMNPHLRINKLTKRFAETVVLSDFTLDVGRGEVVSLIGPSGSGKSTLLRCISQIEHADSGFVMLDGELLGLTMSNGRLKAAGREKVRNQRAEVGMVFQNFELFPHMTVLQNIIEAPVHVRKISLFSAQEQARNLLDRVGLENKEHSYPAELSGGQKQRVAIARALAMQPKVILFDEPTSALDPELVGEVLSVIKGLSNSGITLVVATHEISFAREISDTVAFLDGGILIEHGPPEIVINNPSNPRTQEFLSRILPI</sequence>
<reference evidence="8 9" key="1">
    <citation type="journal article" date="2017" name="Poromechanics V (2013)">
        <title>Genomic Characterization of the Arsenic-Tolerant Actinobacterium, &lt;i&gt;Rhodococcus erythropolis&lt;/i&gt; S43.</title>
        <authorList>
            <person name="Retamal-Morales G."/>
            <person name="Mehnert M."/>
            <person name="Schwabe R."/>
            <person name="Tischler D."/>
            <person name="Schloemann M."/>
            <person name="Levican G.J."/>
        </authorList>
    </citation>
    <scope>NUCLEOTIDE SEQUENCE [LARGE SCALE GENOMIC DNA]</scope>
    <source>
        <strain evidence="8 9">S43</strain>
    </source>
</reference>
<evidence type="ECO:0000256" key="1">
    <source>
        <dbReference type="ARBA" id="ARBA00004202"/>
    </source>
</evidence>
<comment type="caution">
    <text evidence="8">The sequence shown here is derived from an EMBL/GenBank/DDBJ whole genome shotgun (WGS) entry which is preliminary data.</text>
</comment>
<dbReference type="EMBL" id="MRBO01000731">
    <property type="protein sequence ID" value="KAB2582130.1"/>
    <property type="molecule type" value="Genomic_DNA"/>
</dbReference>
<dbReference type="InterPro" id="IPR003593">
    <property type="entry name" value="AAA+_ATPase"/>
</dbReference>
<dbReference type="GO" id="GO:0016887">
    <property type="term" value="F:ATP hydrolysis activity"/>
    <property type="evidence" value="ECO:0007669"/>
    <property type="project" value="InterPro"/>
</dbReference>
<evidence type="ECO:0000256" key="4">
    <source>
        <dbReference type="ARBA" id="ARBA00022741"/>
    </source>
</evidence>
<comment type="subcellular location">
    <subcellularLocation>
        <location evidence="1">Cell membrane</location>
        <topology evidence="1">Peripheral membrane protein</topology>
    </subcellularLocation>
</comment>
<name>A0A5N5DWY9_RHOER</name>
<dbReference type="GO" id="GO:0005524">
    <property type="term" value="F:ATP binding"/>
    <property type="evidence" value="ECO:0007669"/>
    <property type="project" value="UniProtKB-KW"/>
</dbReference>
<gene>
    <name evidence="8" type="ORF">BS297_27335</name>
</gene>
<dbReference type="InterPro" id="IPR017871">
    <property type="entry name" value="ABC_transporter-like_CS"/>
</dbReference>
<dbReference type="Pfam" id="PF00005">
    <property type="entry name" value="ABC_tran"/>
    <property type="match status" value="1"/>
</dbReference>
<protein>
    <submittedName>
        <fullName evidence="8">Ectoine/hydroxyectoine ABC transporter ATP-binding protein EhuA</fullName>
    </submittedName>
</protein>
<dbReference type="PANTHER" id="PTHR43166">
    <property type="entry name" value="AMINO ACID IMPORT ATP-BINDING PROTEIN"/>
    <property type="match status" value="1"/>
</dbReference>
<evidence type="ECO:0000256" key="2">
    <source>
        <dbReference type="ARBA" id="ARBA00022448"/>
    </source>
</evidence>
<dbReference type="SMART" id="SM00382">
    <property type="entry name" value="AAA"/>
    <property type="match status" value="1"/>
</dbReference>